<dbReference type="AlphaFoldDB" id="A0A316GTF1"/>
<dbReference type="RefSeq" id="WP_109611039.1">
    <property type="nucleotide sequence ID" value="NZ_QGHA01000025.1"/>
</dbReference>
<proteinExistence type="predicted"/>
<evidence type="ECO:0000313" key="2">
    <source>
        <dbReference type="Proteomes" id="UP000245678"/>
    </source>
</evidence>
<dbReference type="SUPFAM" id="SSF63825">
    <property type="entry name" value="YWTD domain"/>
    <property type="match status" value="1"/>
</dbReference>
<evidence type="ECO:0000313" key="1">
    <source>
        <dbReference type="EMBL" id="PWK64896.1"/>
    </source>
</evidence>
<name>A0A316GTF1_9SPHI</name>
<protein>
    <submittedName>
        <fullName evidence="1">6-bladed beta-propeller protein</fullName>
    </submittedName>
</protein>
<dbReference type="EMBL" id="QGHA01000025">
    <property type="protein sequence ID" value="PWK64896.1"/>
    <property type="molecule type" value="Genomic_DNA"/>
</dbReference>
<gene>
    <name evidence="1" type="ORF">LX99_05060</name>
</gene>
<dbReference type="Pfam" id="PF17170">
    <property type="entry name" value="DUF5128"/>
    <property type="match status" value="1"/>
</dbReference>
<accession>A0A316GTF1</accession>
<organism evidence="1 2">
    <name type="scientific">Mucilaginibacter oryzae</name>
    <dbReference type="NCBI Taxonomy" id="468058"/>
    <lineage>
        <taxon>Bacteria</taxon>
        <taxon>Pseudomonadati</taxon>
        <taxon>Bacteroidota</taxon>
        <taxon>Sphingobacteriia</taxon>
        <taxon>Sphingobacteriales</taxon>
        <taxon>Sphingobacteriaceae</taxon>
        <taxon>Mucilaginibacter</taxon>
    </lineage>
</organism>
<dbReference type="Proteomes" id="UP000245678">
    <property type="component" value="Unassembled WGS sequence"/>
</dbReference>
<reference evidence="1 2" key="1">
    <citation type="submission" date="2018-05" db="EMBL/GenBank/DDBJ databases">
        <title>Genomic Encyclopedia of Archaeal and Bacterial Type Strains, Phase II (KMG-II): from individual species to whole genera.</title>
        <authorList>
            <person name="Goeker M."/>
        </authorList>
    </citation>
    <scope>NUCLEOTIDE SEQUENCE [LARGE SCALE GENOMIC DNA]</scope>
    <source>
        <strain evidence="1 2">DSM 19975</strain>
    </source>
</reference>
<sequence>MYTTRFAVVFFALIFCISCREAPKKELPFKYQVHINSIKESVNYDDIVDSYKYIALKAPHEAKVGKFWKILFYKDKLFVASYGVFCFDLNGNFLYKLTKMGDQQSEFSHIDDFSIDNDKIYLYDNHLSKILIFSSSDGSFLEEVKLIYSVKQLQVVNNNLFMNQGEIPNAIDRDLIISCKVDEQSSPKSFIPIGKYYWSTSQQLFSYNKNVYWIDQIFDKVYKIHSNQVENYIRYDFGQRNVTCSEALEQSYDLLRRRNKAYKLSNVYETNNLIFSNLMIGSDFVYTIYSKRSGKYICYKNVVDKPYQTLPTAIAVYGDYFCSLLTKDLIAILNAGSKKMGANIDARDKDFENYKVIKNYQSNYDNPIVALYKLKI</sequence>
<keyword evidence="2" id="KW-1185">Reference proteome</keyword>
<comment type="caution">
    <text evidence="1">The sequence shown here is derived from an EMBL/GenBank/DDBJ whole genome shotgun (WGS) entry which is preliminary data.</text>
</comment>